<accession>A0A8F5XPJ9</accession>
<organism evidence="2">
    <name type="scientific">Microvirus mar45</name>
    <dbReference type="NCBI Taxonomy" id="2851180"/>
    <lineage>
        <taxon>Viruses</taxon>
        <taxon>Monodnaviria</taxon>
        <taxon>Sangervirae</taxon>
        <taxon>Phixviricota</taxon>
        <taxon>Malgrandaviricetes</taxon>
        <taxon>Petitvirales</taxon>
        <taxon>Microviridae</taxon>
    </lineage>
</organism>
<reference evidence="2" key="1">
    <citation type="submission" date="2021-04" db="EMBL/GenBank/DDBJ databases">
        <title>Genomes of microviruses identified in yellow-bellied marmot fecal samples.</title>
        <authorList>
            <person name="Varsani A."/>
            <person name="Kraberger S."/>
            <person name="Chatterjee A."/>
            <person name="Richet C."/>
            <person name="Fontenele R.S."/>
            <person name="Schmidlin K."/>
            <person name="Blumstein D.T."/>
        </authorList>
    </citation>
    <scope>NUCLEOTIDE SEQUENCE</scope>
    <source>
        <strain evidence="2">Mar45</strain>
    </source>
</reference>
<dbReference type="EMBL" id="MZ089791">
    <property type="protein sequence ID" value="QXP45082.1"/>
    <property type="molecule type" value="Genomic_DNA"/>
</dbReference>
<feature type="compositionally biased region" description="Basic and acidic residues" evidence="1">
    <location>
        <begin position="83"/>
        <end position="102"/>
    </location>
</feature>
<evidence type="ECO:0000256" key="1">
    <source>
        <dbReference type="SAM" id="MobiDB-lite"/>
    </source>
</evidence>
<name>A0A8F5XPJ9_9VIRU</name>
<proteinExistence type="predicted"/>
<evidence type="ECO:0000313" key="2">
    <source>
        <dbReference type="EMBL" id="QXP45082.1"/>
    </source>
</evidence>
<protein>
    <submittedName>
        <fullName evidence="2">Uncharacterized protein</fullName>
    </submittedName>
</protein>
<feature type="region of interest" description="Disordered" evidence="1">
    <location>
        <begin position="83"/>
        <end position="110"/>
    </location>
</feature>
<sequence>MIRVTVKNKHNMQPVETYEAESIETKVRRILDENEPITDGAPIIYTEKADGVKPEYNIRTDRWQIAIDAMDKVSSYEASKYLKSGEKPEMKIEGKTDAETTETKPTGTEA</sequence>